<dbReference type="AlphaFoldDB" id="A0A9W7QGK8"/>
<evidence type="ECO:0000313" key="2">
    <source>
        <dbReference type="Proteomes" id="UP000475765"/>
    </source>
</evidence>
<sequence length="149" mass="17599">MYNEFVQYPYVNYNSHMNYSFQNVNHDNFEDVRSLTIDDIYYRPDDAVDAPTTAPPSYIPDESSDQSQQYGYSVQGNYYQDPKEALARCLHSWGFLRLRRGEYSPFGRRFWFYPISIRNRGVTGYVWIQGGIRKASFSYNQIRRFTCGG</sequence>
<protein>
    <submittedName>
        <fullName evidence="1">Uncharacterized protein</fullName>
    </submittedName>
</protein>
<organism evidence="1 2">
    <name type="scientific">Bacillus cereus</name>
    <dbReference type="NCBI Taxonomy" id="1396"/>
    <lineage>
        <taxon>Bacteria</taxon>
        <taxon>Bacillati</taxon>
        <taxon>Bacillota</taxon>
        <taxon>Bacilli</taxon>
        <taxon>Bacillales</taxon>
        <taxon>Bacillaceae</taxon>
        <taxon>Bacillus</taxon>
        <taxon>Bacillus cereus group</taxon>
    </lineage>
</organism>
<dbReference type="RefSeq" id="WP_151521517.1">
    <property type="nucleotide sequence ID" value="NZ_JBNIKS010000050.1"/>
</dbReference>
<evidence type="ECO:0000313" key="1">
    <source>
        <dbReference type="EMBL" id="KAB2393348.1"/>
    </source>
</evidence>
<proteinExistence type="predicted"/>
<gene>
    <name evidence="1" type="ORF">F8172_17485</name>
</gene>
<name>A0A9W7QGK8_BACCE</name>
<dbReference type="EMBL" id="WBPP01000026">
    <property type="protein sequence ID" value="KAB2393348.1"/>
    <property type="molecule type" value="Genomic_DNA"/>
</dbReference>
<accession>A0A9W7QGK8</accession>
<comment type="caution">
    <text evidence="1">The sequence shown here is derived from an EMBL/GenBank/DDBJ whole genome shotgun (WGS) entry which is preliminary data.</text>
</comment>
<dbReference type="Proteomes" id="UP000475765">
    <property type="component" value="Unassembled WGS sequence"/>
</dbReference>
<reference evidence="1 2" key="1">
    <citation type="submission" date="2019-10" db="EMBL/GenBank/DDBJ databases">
        <title>Bacillus from the desert of Cuatro Cinegas, Coahuila.</title>
        <authorList>
            <person name="Olmedo-Alvarez G."/>
            <person name="Saldana S."/>
            <person name="Barcelo D."/>
        </authorList>
    </citation>
    <scope>NUCLEOTIDE SEQUENCE [LARGE SCALE GENOMIC DNA]</scope>
    <source>
        <strain evidence="1 2">CH417_13T</strain>
    </source>
</reference>